<dbReference type="GO" id="GO:0005251">
    <property type="term" value="F:delayed rectifier potassium channel activity"/>
    <property type="evidence" value="ECO:0007669"/>
    <property type="project" value="TreeGrafter"/>
</dbReference>
<evidence type="ECO:0000256" key="1">
    <source>
        <dbReference type="ARBA" id="ARBA00004167"/>
    </source>
</evidence>
<reference evidence="7" key="1">
    <citation type="journal article" date="2023" name="Science">
        <title>Genome structures resolve the early diversification of teleost fishes.</title>
        <authorList>
            <person name="Parey E."/>
            <person name="Louis A."/>
            <person name="Montfort J."/>
            <person name="Bouchez O."/>
            <person name="Roques C."/>
            <person name="Iampietro C."/>
            <person name="Lluch J."/>
            <person name="Castinel A."/>
            <person name="Donnadieu C."/>
            <person name="Desvignes T."/>
            <person name="Floi Bucao C."/>
            <person name="Jouanno E."/>
            <person name="Wen M."/>
            <person name="Mejri S."/>
            <person name="Dirks R."/>
            <person name="Jansen H."/>
            <person name="Henkel C."/>
            <person name="Chen W.J."/>
            <person name="Zahm M."/>
            <person name="Cabau C."/>
            <person name="Klopp C."/>
            <person name="Thompson A.W."/>
            <person name="Robinson-Rechavi M."/>
            <person name="Braasch I."/>
            <person name="Lecointre G."/>
            <person name="Bobe J."/>
            <person name="Postlethwait J.H."/>
            <person name="Berthelot C."/>
            <person name="Roest Crollius H."/>
            <person name="Guiguen Y."/>
        </authorList>
    </citation>
    <scope>NUCLEOTIDE SEQUENCE</scope>
    <source>
        <strain evidence="7">NC1722</strain>
    </source>
</reference>
<dbReference type="InterPro" id="IPR000369">
    <property type="entry name" value="K_chnl_KCNE"/>
</dbReference>
<feature type="transmembrane region" description="Helical" evidence="6">
    <location>
        <begin position="49"/>
        <end position="72"/>
    </location>
</feature>
<dbReference type="AlphaFoldDB" id="A0AAD7SRQ9"/>
<evidence type="ECO:0000256" key="2">
    <source>
        <dbReference type="ARBA" id="ARBA00005688"/>
    </source>
</evidence>
<comment type="caution">
    <text evidence="7">The sequence shown here is derived from an EMBL/GenBank/DDBJ whole genome shotgun (WGS) entry which is preliminary data.</text>
</comment>
<keyword evidence="4 6" id="KW-1133">Transmembrane helix</keyword>
<dbReference type="GO" id="GO:0008076">
    <property type="term" value="C:voltage-gated potassium channel complex"/>
    <property type="evidence" value="ECO:0007669"/>
    <property type="project" value="TreeGrafter"/>
</dbReference>
<evidence type="ECO:0000256" key="6">
    <source>
        <dbReference type="SAM" id="Phobius"/>
    </source>
</evidence>
<comment type="subcellular location">
    <subcellularLocation>
        <location evidence="1">Membrane</location>
        <topology evidence="1">Single-pass membrane protein</topology>
    </subcellularLocation>
</comment>
<gene>
    <name evidence="7" type="ORF">AAFF_G00279750</name>
</gene>
<evidence type="ECO:0000256" key="3">
    <source>
        <dbReference type="ARBA" id="ARBA00022692"/>
    </source>
</evidence>
<dbReference type="GO" id="GO:0015459">
    <property type="term" value="F:potassium channel regulator activity"/>
    <property type="evidence" value="ECO:0007669"/>
    <property type="project" value="TreeGrafter"/>
</dbReference>
<evidence type="ECO:0000256" key="4">
    <source>
        <dbReference type="ARBA" id="ARBA00022989"/>
    </source>
</evidence>
<sequence length="134" mass="15040">MSQRNSTDLQDLLASWLQHCLNRTWGMPLATATHPPPLLQHQNQGQGQGMVYILLMVGLFSFFTFGIMLSYIRSRKMENSQDPYHQYIARDWTRALVPPPSATLAKVMGAASHAHFKKEPVVIGNPAILAQLPE</sequence>
<evidence type="ECO:0000313" key="7">
    <source>
        <dbReference type="EMBL" id="KAJ8407401.1"/>
    </source>
</evidence>
<organism evidence="7 8">
    <name type="scientific">Aldrovandia affinis</name>
    <dbReference type="NCBI Taxonomy" id="143900"/>
    <lineage>
        <taxon>Eukaryota</taxon>
        <taxon>Metazoa</taxon>
        <taxon>Chordata</taxon>
        <taxon>Craniata</taxon>
        <taxon>Vertebrata</taxon>
        <taxon>Euteleostomi</taxon>
        <taxon>Actinopterygii</taxon>
        <taxon>Neopterygii</taxon>
        <taxon>Teleostei</taxon>
        <taxon>Notacanthiformes</taxon>
        <taxon>Halosauridae</taxon>
        <taxon>Aldrovandia</taxon>
    </lineage>
</organism>
<dbReference type="GO" id="GO:0097623">
    <property type="term" value="P:potassium ion export across plasma membrane"/>
    <property type="evidence" value="ECO:0007669"/>
    <property type="project" value="TreeGrafter"/>
</dbReference>
<dbReference type="GO" id="GO:1902282">
    <property type="term" value="F:voltage-gated potassium channel activity involved in ventricular cardiac muscle cell action potential repolarization"/>
    <property type="evidence" value="ECO:0007669"/>
    <property type="project" value="TreeGrafter"/>
</dbReference>
<keyword evidence="8" id="KW-1185">Reference proteome</keyword>
<dbReference type="GO" id="GO:0086091">
    <property type="term" value="P:regulation of heart rate by cardiac conduction"/>
    <property type="evidence" value="ECO:0007669"/>
    <property type="project" value="TreeGrafter"/>
</dbReference>
<dbReference type="EMBL" id="JAINUG010000039">
    <property type="protein sequence ID" value="KAJ8407401.1"/>
    <property type="molecule type" value="Genomic_DNA"/>
</dbReference>
<name>A0AAD7SRQ9_9TELE</name>
<keyword evidence="5 6" id="KW-0472">Membrane</keyword>
<comment type="similarity">
    <text evidence="2">Belongs to the potassium channel KCNE family.</text>
</comment>
<keyword evidence="3 6" id="KW-0812">Transmembrane</keyword>
<dbReference type="PANTHER" id="PTHR15282">
    <property type="entry name" value="POTASSIUM VOLTAGE-GATED CHANNEL SUBFAMILY E MEMBER 1, 3"/>
    <property type="match status" value="1"/>
</dbReference>
<evidence type="ECO:0000313" key="8">
    <source>
        <dbReference type="Proteomes" id="UP001221898"/>
    </source>
</evidence>
<dbReference type="Proteomes" id="UP001221898">
    <property type="component" value="Unassembled WGS sequence"/>
</dbReference>
<accession>A0AAD7SRQ9</accession>
<evidence type="ECO:0000256" key="5">
    <source>
        <dbReference type="ARBA" id="ARBA00023136"/>
    </source>
</evidence>
<dbReference type="GO" id="GO:0044325">
    <property type="term" value="F:transmembrane transporter binding"/>
    <property type="evidence" value="ECO:0007669"/>
    <property type="project" value="TreeGrafter"/>
</dbReference>
<dbReference type="Pfam" id="PF02060">
    <property type="entry name" value="ISK_Channel"/>
    <property type="match status" value="1"/>
</dbReference>
<proteinExistence type="inferred from homology"/>
<dbReference type="GO" id="GO:0060307">
    <property type="term" value="P:regulation of ventricular cardiac muscle cell membrane repolarization"/>
    <property type="evidence" value="ECO:0007669"/>
    <property type="project" value="TreeGrafter"/>
</dbReference>
<dbReference type="PANTHER" id="PTHR15282:SF10">
    <property type="entry name" value="POTASSIUM VOLTAGE-GATED CHANNEL SUBFAMILY E MEMBER 1"/>
    <property type="match status" value="1"/>
</dbReference>
<protein>
    <submittedName>
        <fullName evidence="7">Uncharacterized protein</fullName>
    </submittedName>
</protein>
<dbReference type="PRINTS" id="PR00168">
    <property type="entry name" value="KCNECHANNEL"/>
</dbReference>